<dbReference type="GO" id="GO:0051537">
    <property type="term" value="F:2 iron, 2 sulfur cluster binding"/>
    <property type="evidence" value="ECO:0007669"/>
    <property type="project" value="UniProtKB-KW"/>
</dbReference>
<dbReference type="InterPro" id="IPR036010">
    <property type="entry name" value="2Fe-2S_ferredoxin-like_sf"/>
</dbReference>
<keyword evidence="1" id="KW-0001">2Fe-2S</keyword>
<dbReference type="EMBL" id="GL876973">
    <property type="protein sequence ID" value="KLU89834.1"/>
    <property type="molecule type" value="Genomic_DNA"/>
</dbReference>
<reference evidence="4" key="1">
    <citation type="submission" date="2010-05" db="EMBL/GenBank/DDBJ databases">
        <title>The Genome Sequence of Magnaporthe poae strain ATCC 64411.</title>
        <authorList>
            <consortium name="The Broad Institute Genome Sequencing Platform"/>
            <consortium name="Broad Institute Genome Sequencing Center for Infectious Disease"/>
            <person name="Ma L.-J."/>
            <person name="Dead R."/>
            <person name="Young S."/>
            <person name="Zeng Q."/>
            <person name="Koehrsen M."/>
            <person name="Alvarado L."/>
            <person name="Berlin A."/>
            <person name="Chapman S.B."/>
            <person name="Chen Z."/>
            <person name="Freedman E."/>
            <person name="Gellesch M."/>
            <person name="Goldberg J."/>
            <person name="Griggs A."/>
            <person name="Gujja S."/>
            <person name="Heilman E.R."/>
            <person name="Heiman D."/>
            <person name="Hepburn T."/>
            <person name="Howarth C."/>
            <person name="Jen D."/>
            <person name="Larson L."/>
            <person name="Mehta T."/>
            <person name="Neiman D."/>
            <person name="Pearson M."/>
            <person name="Roberts A."/>
            <person name="Saif S."/>
            <person name="Shea T."/>
            <person name="Shenoy N."/>
            <person name="Sisk P."/>
            <person name="Stolte C."/>
            <person name="Sykes S."/>
            <person name="Walk T."/>
            <person name="White J."/>
            <person name="Yandava C."/>
            <person name="Haas B."/>
            <person name="Nusbaum C."/>
            <person name="Birren B."/>
        </authorList>
    </citation>
    <scope>NUCLEOTIDE SEQUENCE</scope>
    <source>
        <strain evidence="4">ATCC 64411</strain>
    </source>
</reference>
<dbReference type="CDD" id="cd00207">
    <property type="entry name" value="fer2"/>
    <property type="match status" value="1"/>
</dbReference>
<dbReference type="Gene3D" id="3.40.50.80">
    <property type="entry name" value="Nucleotide-binding domain of ferredoxin-NADP reductase (FNR) module"/>
    <property type="match status" value="1"/>
</dbReference>
<dbReference type="PANTHER" id="PTHR30212">
    <property type="entry name" value="PROTEIN YIIM"/>
    <property type="match status" value="1"/>
</dbReference>
<gene>
    <name evidence="4" type="ORF">MAPG_08803</name>
</gene>
<dbReference type="Gene3D" id="3.10.20.30">
    <property type="match status" value="1"/>
</dbReference>
<dbReference type="PROSITE" id="PS51085">
    <property type="entry name" value="2FE2S_FER_2"/>
    <property type="match status" value="1"/>
</dbReference>
<dbReference type="Pfam" id="PF00111">
    <property type="entry name" value="Fer2"/>
    <property type="match status" value="1"/>
</dbReference>
<dbReference type="SUPFAM" id="SSF52343">
    <property type="entry name" value="Ferredoxin reductase-like, C-terminal NADP-linked domain"/>
    <property type="match status" value="1"/>
</dbReference>
<organism evidence="5 6">
    <name type="scientific">Magnaporthiopsis poae (strain ATCC 64411 / 73-15)</name>
    <name type="common">Kentucky bluegrass fungus</name>
    <name type="synonym">Magnaporthe poae</name>
    <dbReference type="NCBI Taxonomy" id="644358"/>
    <lineage>
        <taxon>Eukaryota</taxon>
        <taxon>Fungi</taxon>
        <taxon>Dikarya</taxon>
        <taxon>Ascomycota</taxon>
        <taxon>Pezizomycotina</taxon>
        <taxon>Sordariomycetes</taxon>
        <taxon>Sordariomycetidae</taxon>
        <taxon>Magnaporthales</taxon>
        <taxon>Magnaporthaceae</taxon>
        <taxon>Magnaporthiopsis</taxon>
    </lineage>
</organism>
<dbReference type="eggNOG" id="ENOG502SEJJ">
    <property type="taxonomic scope" value="Eukaryota"/>
</dbReference>
<evidence type="ECO:0000313" key="5">
    <source>
        <dbReference type="EnsemblFungi" id="MAPG_08803T0"/>
    </source>
</evidence>
<dbReference type="InterPro" id="IPR001041">
    <property type="entry name" value="2Fe-2S_ferredoxin-type"/>
</dbReference>
<evidence type="ECO:0000256" key="1">
    <source>
        <dbReference type="ARBA" id="ARBA00022714"/>
    </source>
</evidence>
<dbReference type="PANTHER" id="PTHR30212:SF2">
    <property type="entry name" value="PROTEIN YIIM"/>
    <property type="match status" value="1"/>
</dbReference>
<dbReference type="InterPro" id="IPR052353">
    <property type="entry name" value="Benzoxazolinone_Detox_Enz"/>
</dbReference>
<evidence type="ECO:0000256" key="2">
    <source>
        <dbReference type="ARBA" id="ARBA00023014"/>
    </source>
</evidence>
<dbReference type="VEuPathDB" id="FungiDB:MAPG_08803"/>
<reference evidence="6" key="2">
    <citation type="submission" date="2010-05" db="EMBL/GenBank/DDBJ databases">
        <title>The genome sequence of Magnaporthe poae strain ATCC 64411.</title>
        <authorList>
            <person name="Ma L.-J."/>
            <person name="Dead R."/>
            <person name="Young S."/>
            <person name="Zeng Q."/>
            <person name="Koehrsen M."/>
            <person name="Alvarado L."/>
            <person name="Berlin A."/>
            <person name="Chapman S.B."/>
            <person name="Chen Z."/>
            <person name="Freedman E."/>
            <person name="Gellesch M."/>
            <person name="Goldberg J."/>
            <person name="Griggs A."/>
            <person name="Gujja S."/>
            <person name="Heilman E.R."/>
            <person name="Heiman D."/>
            <person name="Hepburn T."/>
            <person name="Howarth C."/>
            <person name="Jen D."/>
            <person name="Larson L."/>
            <person name="Mehta T."/>
            <person name="Neiman D."/>
            <person name="Pearson M."/>
            <person name="Roberts A."/>
            <person name="Saif S."/>
            <person name="Shea T."/>
            <person name="Shenoy N."/>
            <person name="Sisk P."/>
            <person name="Stolte C."/>
            <person name="Sykes S."/>
            <person name="Walk T."/>
            <person name="White J."/>
            <person name="Yandava C."/>
            <person name="Haas B."/>
            <person name="Nusbaum C."/>
            <person name="Birren B."/>
        </authorList>
    </citation>
    <scope>NUCLEOTIDE SEQUENCE [LARGE SCALE GENOMIC DNA]</scope>
    <source>
        <strain evidence="6">ATCC 64411 / 73-15</strain>
    </source>
</reference>
<dbReference type="STRING" id="644358.A0A0C4E8A4"/>
<evidence type="ECO:0000313" key="4">
    <source>
        <dbReference type="EMBL" id="KLU89834.1"/>
    </source>
</evidence>
<keyword evidence="1" id="KW-0479">Metal-binding</keyword>
<dbReference type="InterPro" id="IPR012675">
    <property type="entry name" value="Beta-grasp_dom_sf"/>
</dbReference>
<sequence length="234" mass="24918">MAPGTNPGAVENDSRCDPSLPRILLVGGIGITAFLPSIRDWESRGLPYHVHYAVKSPDDAAFLDRLPADKTTLYASSRGERLNLEKVIPRPAETGGNTDPPARIFSCGPSGMMKECARITSALGYPAHMVHFEDFGGGAGGDLGAPFEVEIEDLDSNRRADLAVPSNRTLLDVLNEAGFDIVFSCRAGGCGACKVKVCGGEVDYRSGALLEKEKGLALQTCVDRGRGKLKLEVI</sequence>
<keyword evidence="2" id="KW-0411">Iron-sulfur</keyword>
<evidence type="ECO:0000259" key="3">
    <source>
        <dbReference type="PROSITE" id="PS51085"/>
    </source>
</evidence>
<dbReference type="OrthoDB" id="5390at2759"/>
<evidence type="ECO:0000313" key="6">
    <source>
        <dbReference type="Proteomes" id="UP000011715"/>
    </source>
</evidence>
<feature type="domain" description="2Fe-2S ferredoxin-type" evidence="3">
    <location>
        <begin position="147"/>
        <end position="234"/>
    </location>
</feature>
<proteinExistence type="predicted"/>
<dbReference type="EMBL" id="ADBL01002146">
    <property type="status" value="NOT_ANNOTATED_CDS"/>
    <property type="molecule type" value="Genomic_DNA"/>
</dbReference>
<dbReference type="InterPro" id="IPR006058">
    <property type="entry name" value="2Fe2S_fd_BS"/>
</dbReference>
<reference evidence="5" key="4">
    <citation type="journal article" date="2015" name="G3 (Bethesda)">
        <title>Genome sequences of three phytopathogenic species of the Magnaporthaceae family of fungi.</title>
        <authorList>
            <person name="Okagaki L.H."/>
            <person name="Nunes C.C."/>
            <person name="Sailsbery J."/>
            <person name="Clay B."/>
            <person name="Brown D."/>
            <person name="John T."/>
            <person name="Oh Y."/>
            <person name="Young N."/>
            <person name="Fitzgerald M."/>
            <person name="Haas B.J."/>
            <person name="Zeng Q."/>
            <person name="Young S."/>
            <person name="Adiconis X."/>
            <person name="Fan L."/>
            <person name="Levin J.Z."/>
            <person name="Mitchell T.K."/>
            <person name="Okubara P.A."/>
            <person name="Farman M.L."/>
            <person name="Kohn L.M."/>
            <person name="Birren B."/>
            <person name="Ma L.-J."/>
            <person name="Dean R.A."/>
        </authorList>
    </citation>
    <scope>NUCLEOTIDE SEQUENCE</scope>
    <source>
        <strain evidence="5">ATCC 64411 / 73-15</strain>
    </source>
</reference>
<name>A0A0C4E8A4_MAGP6</name>
<reference evidence="4" key="3">
    <citation type="submission" date="2011-03" db="EMBL/GenBank/DDBJ databases">
        <title>Annotation of Magnaporthe poae ATCC 64411.</title>
        <authorList>
            <person name="Ma L.-J."/>
            <person name="Dead R."/>
            <person name="Young S.K."/>
            <person name="Zeng Q."/>
            <person name="Gargeya S."/>
            <person name="Fitzgerald M."/>
            <person name="Haas B."/>
            <person name="Abouelleil A."/>
            <person name="Alvarado L."/>
            <person name="Arachchi H.M."/>
            <person name="Berlin A."/>
            <person name="Brown A."/>
            <person name="Chapman S.B."/>
            <person name="Chen Z."/>
            <person name="Dunbar C."/>
            <person name="Freedman E."/>
            <person name="Gearin G."/>
            <person name="Gellesch M."/>
            <person name="Goldberg J."/>
            <person name="Griggs A."/>
            <person name="Gujja S."/>
            <person name="Heiman D."/>
            <person name="Howarth C."/>
            <person name="Larson L."/>
            <person name="Lui A."/>
            <person name="MacDonald P.J.P."/>
            <person name="Mehta T."/>
            <person name="Montmayeur A."/>
            <person name="Murphy C."/>
            <person name="Neiman D."/>
            <person name="Pearson M."/>
            <person name="Priest M."/>
            <person name="Roberts A."/>
            <person name="Saif S."/>
            <person name="Shea T."/>
            <person name="Shenoy N."/>
            <person name="Sisk P."/>
            <person name="Stolte C."/>
            <person name="Sykes S."/>
            <person name="Yandava C."/>
            <person name="Wortman J."/>
            <person name="Nusbaum C."/>
            <person name="Birren B."/>
        </authorList>
    </citation>
    <scope>NUCLEOTIDE SEQUENCE</scope>
    <source>
        <strain evidence="4">ATCC 64411</strain>
    </source>
</reference>
<dbReference type="EnsemblFungi" id="MAPG_08803T0">
    <property type="protein sequence ID" value="MAPG_08803T0"/>
    <property type="gene ID" value="MAPG_08803"/>
</dbReference>
<accession>A0A0C4E8A4</accession>
<dbReference type="OMA" id="CGTCETD"/>
<keyword evidence="6" id="KW-1185">Reference proteome</keyword>
<dbReference type="PRINTS" id="PR00409">
    <property type="entry name" value="PHDIOXRDTASE"/>
</dbReference>
<dbReference type="Proteomes" id="UP000011715">
    <property type="component" value="Unassembled WGS sequence"/>
</dbReference>
<dbReference type="AlphaFoldDB" id="A0A0C4E8A4"/>
<protein>
    <recommendedName>
        <fullName evidence="3">2Fe-2S ferredoxin-type domain-containing protein</fullName>
    </recommendedName>
</protein>
<dbReference type="SUPFAM" id="SSF54292">
    <property type="entry name" value="2Fe-2S ferredoxin-like"/>
    <property type="match status" value="1"/>
</dbReference>
<dbReference type="InterPro" id="IPR039261">
    <property type="entry name" value="FNR_nucleotide-bd"/>
</dbReference>
<keyword evidence="1" id="KW-0408">Iron</keyword>
<reference evidence="5" key="5">
    <citation type="submission" date="2015-06" db="UniProtKB">
        <authorList>
            <consortium name="EnsemblFungi"/>
        </authorList>
    </citation>
    <scope>IDENTIFICATION</scope>
    <source>
        <strain evidence="5">ATCC 64411</strain>
    </source>
</reference>
<dbReference type="PROSITE" id="PS00197">
    <property type="entry name" value="2FE2S_FER_1"/>
    <property type="match status" value="1"/>
</dbReference>